<comment type="caution">
    <text evidence="2">The sequence shown here is derived from an EMBL/GenBank/DDBJ whole genome shotgun (WGS) entry which is preliminary data.</text>
</comment>
<dbReference type="EMBL" id="JBBNAW010000004">
    <property type="protein sequence ID" value="MEK2608968.1"/>
    <property type="molecule type" value="Genomic_DNA"/>
</dbReference>
<dbReference type="Proteomes" id="UP001386972">
    <property type="component" value="Unassembled WGS sequence"/>
</dbReference>
<organism evidence="2 3">
    <name type="scientific">Pseudomonas shirazensis</name>
    <dbReference type="NCBI Taxonomy" id="2745494"/>
    <lineage>
        <taxon>Bacteria</taxon>
        <taxon>Pseudomonadati</taxon>
        <taxon>Pseudomonadota</taxon>
        <taxon>Gammaproteobacteria</taxon>
        <taxon>Pseudomonadales</taxon>
        <taxon>Pseudomonadaceae</taxon>
        <taxon>Pseudomonas</taxon>
    </lineage>
</organism>
<feature type="transmembrane region" description="Helical" evidence="1">
    <location>
        <begin position="79"/>
        <end position="100"/>
    </location>
</feature>
<keyword evidence="1" id="KW-1133">Transmembrane helix</keyword>
<gene>
    <name evidence="2" type="ORF">WLF18_07620</name>
</gene>
<evidence type="ECO:0000256" key="1">
    <source>
        <dbReference type="SAM" id="Phobius"/>
    </source>
</evidence>
<reference evidence="2 3" key="1">
    <citation type="submission" date="2024-03" db="EMBL/GenBank/DDBJ databases">
        <title>Screening, Identification and Application of a Plant Lactobacillus Strain.</title>
        <authorList>
            <person name="Li Y.L."/>
        </authorList>
    </citation>
    <scope>NUCLEOTIDE SEQUENCE [LARGE SCALE GENOMIC DNA]</scope>
    <source>
        <strain evidence="2 3">JDB</strain>
    </source>
</reference>
<evidence type="ECO:0000313" key="3">
    <source>
        <dbReference type="Proteomes" id="UP001386972"/>
    </source>
</evidence>
<name>A0ABU8ZZ46_9PSED</name>
<accession>A0ABU8ZZ46</accession>
<evidence type="ECO:0000313" key="2">
    <source>
        <dbReference type="EMBL" id="MEK2608968.1"/>
    </source>
</evidence>
<keyword evidence="1" id="KW-0472">Membrane</keyword>
<proteinExistence type="predicted"/>
<protein>
    <submittedName>
        <fullName evidence="2">Uncharacterized protein</fullName>
    </submittedName>
</protein>
<sequence>MSQKVFSVFLPDRRTPIRIEADSFHHYGCEMALHKGDVMVARSSDRGFVVRDDLVIESDPVGQIEPVAVSAFKAHPAPVWPFLAGAGAALAFLGVAARWLV</sequence>
<dbReference type="RefSeq" id="WP_340611766.1">
    <property type="nucleotide sequence ID" value="NZ_JBBNAW010000004.1"/>
</dbReference>
<keyword evidence="3" id="KW-1185">Reference proteome</keyword>
<keyword evidence="1" id="KW-0812">Transmembrane</keyword>